<evidence type="ECO:0000313" key="2">
    <source>
        <dbReference type="Proteomes" id="UP000308600"/>
    </source>
</evidence>
<sequence length="139" mass="15220">MEPFNRGFSDPRDEDDTHSMPGLESVSNSSDEEYEDVQEFVDESSSSDVDEHDETHPWRLAPNYNILGEIVDWQSLDQAESERSAPIRPPEEPQFVTDGRGRVVGSTSAAPASPRDKGTDEHGRTNQGSGLAGDDEGGN</sequence>
<evidence type="ECO:0000313" key="1">
    <source>
        <dbReference type="EMBL" id="TFK71606.1"/>
    </source>
</evidence>
<proteinExistence type="predicted"/>
<keyword evidence="2" id="KW-1185">Reference proteome</keyword>
<dbReference type="Proteomes" id="UP000308600">
    <property type="component" value="Unassembled WGS sequence"/>
</dbReference>
<accession>A0ACD3B190</accession>
<name>A0ACD3B190_9AGAR</name>
<gene>
    <name evidence="1" type="ORF">BDN72DRAFT_793527</name>
</gene>
<dbReference type="EMBL" id="ML208295">
    <property type="protein sequence ID" value="TFK71606.1"/>
    <property type="molecule type" value="Genomic_DNA"/>
</dbReference>
<protein>
    <submittedName>
        <fullName evidence="1">Uncharacterized protein</fullName>
    </submittedName>
</protein>
<reference evidence="1 2" key="1">
    <citation type="journal article" date="2019" name="Nat. Ecol. Evol.">
        <title>Megaphylogeny resolves global patterns of mushroom evolution.</title>
        <authorList>
            <person name="Varga T."/>
            <person name="Krizsan K."/>
            <person name="Foldi C."/>
            <person name="Dima B."/>
            <person name="Sanchez-Garcia M."/>
            <person name="Sanchez-Ramirez S."/>
            <person name="Szollosi G.J."/>
            <person name="Szarkandi J.G."/>
            <person name="Papp V."/>
            <person name="Albert L."/>
            <person name="Andreopoulos W."/>
            <person name="Angelini C."/>
            <person name="Antonin V."/>
            <person name="Barry K.W."/>
            <person name="Bougher N.L."/>
            <person name="Buchanan P."/>
            <person name="Buyck B."/>
            <person name="Bense V."/>
            <person name="Catcheside P."/>
            <person name="Chovatia M."/>
            <person name="Cooper J."/>
            <person name="Damon W."/>
            <person name="Desjardin D."/>
            <person name="Finy P."/>
            <person name="Geml J."/>
            <person name="Haridas S."/>
            <person name="Hughes K."/>
            <person name="Justo A."/>
            <person name="Karasinski D."/>
            <person name="Kautmanova I."/>
            <person name="Kiss B."/>
            <person name="Kocsube S."/>
            <person name="Kotiranta H."/>
            <person name="LaButti K.M."/>
            <person name="Lechner B.E."/>
            <person name="Liimatainen K."/>
            <person name="Lipzen A."/>
            <person name="Lukacs Z."/>
            <person name="Mihaltcheva S."/>
            <person name="Morgado L.N."/>
            <person name="Niskanen T."/>
            <person name="Noordeloos M.E."/>
            <person name="Ohm R.A."/>
            <person name="Ortiz-Santana B."/>
            <person name="Ovrebo C."/>
            <person name="Racz N."/>
            <person name="Riley R."/>
            <person name="Savchenko A."/>
            <person name="Shiryaev A."/>
            <person name="Soop K."/>
            <person name="Spirin V."/>
            <person name="Szebenyi C."/>
            <person name="Tomsovsky M."/>
            <person name="Tulloss R.E."/>
            <person name="Uehling J."/>
            <person name="Grigoriev I.V."/>
            <person name="Vagvolgyi C."/>
            <person name="Papp T."/>
            <person name="Martin F.M."/>
            <person name="Miettinen O."/>
            <person name="Hibbett D.S."/>
            <person name="Nagy L.G."/>
        </authorList>
    </citation>
    <scope>NUCLEOTIDE SEQUENCE [LARGE SCALE GENOMIC DNA]</scope>
    <source>
        <strain evidence="1 2">NL-1719</strain>
    </source>
</reference>
<organism evidence="1 2">
    <name type="scientific">Pluteus cervinus</name>
    <dbReference type="NCBI Taxonomy" id="181527"/>
    <lineage>
        <taxon>Eukaryota</taxon>
        <taxon>Fungi</taxon>
        <taxon>Dikarya</taxon>
        <taxon>Basidiomycota</taxon>
        <taxon>Agaricomycotina</taxon>
        <taxon>Agaricomycetes</taxon>
        <taxon>Agaricomycetidae</taxon>
        <taxon>Agaricales</taxon>
        <taxon>Pluteineae</taxon>
        <taxon>Pluteaceae</taxon>
        <taxon>Pluteus</taxon>
    </lineage>
</organism>